<accession>A0A7C3N7T8</accession>
<comment type="caution">
    <text evidence="5">The sequence shown here is derived from an EMBL/GenBank/DDBJ whole genome shotgun (WGS) entry which is preliminary data.</text>
</comment>
<evidence type="ECO:0000256" key="1">
    <source>
        <dbReference type="ARBA" id="ARBA00004418"/>
    </source>
</evidence>
<protein>
    <submittedName>
        <fullName evidence="5">Transporter substrate-binding domain-containing protein</fullName>
    </submittedName>
</protein>
<sequence length="338" mass="37147">MNKIVVIVLMGAIIVAAVAGAMLYKPTETKAKIGYLPAASYSLLWVAYEKGYFADEGLEITLVEFQNVGQLVTALAQGTVQGAPLTSVAIAAFSKSVDFRIVAGNSLDGTALVTKNDSNVQDLSDLEGMRVGTVLQVPGDFVFKKILKDMEINVTYSEYLTPADALIALEQNQVNASLLWEPYSSLSVYKGLNLAVWDKDIYPADYPCCLQVFSTSFAKANPELIQKFIKALIKAEVFAYAHSDTSLPMVKKYMPSIPFEIIYDSVFYIDPGLGRARNPISAYINTSELTSFWQLLVPSLLTQNDYNNLISKIDLSYFQVAVNDLKSVGFKLPQKYGS</sequence>
<reference evidence="5" key="1">
    <citation type="journal article" date="2020" name="mSystems">
        <title>Genome- and Community-Level Interaction Insights into Carbon Utilization and Element Cycling Functions of Hydrothermarchaeota in Hydrothermal Sediment.</title>
        <authorList>
            <person name="Zhou Z."/>
            <person name="Liu Y."/>
            <person name="Xu W."/>
            <person name="Pan J."/>
            <person name="Luo Z.H."/>
            <person name="Li M."/>
        </authorList>
    </citation>
    <scope>NUCLEOTIDE SEQUENCE [LARGE SCALE GENOMIC DNA]</scope>
    <source>
        <strain evidence="5">SpSt-468</strain>
    </source>
</reference>
<organism evidence="5">
    <name type="scientific">Candidatus Methanomethylicus mesodigestus</name>
    <dbReference type="NCBI Taxonomy" id="1867258"/>
    <lineage>
        <taxon>Archaea</taxon>
        <taxon>Thermoproteota</taxon>
        <taxon>Methanosuratincolia</taxon>
        <taxon>Candidatus Methanomethylicales</taxon>
        <taxon>Candidatus Methanomethylicaceae</taxon>
        <taxon>Candidatus Methanomethylicus</taxon>
    </lineage>
</organism>
<evidence type="ECO:0000256" key="3">
    <source>
        <dbReference type="ARBA" id="ARBA00022729"/>
    </source>
</evidence>
<evidence type="ECO:0000256" key="2">
    <source>
        <dbReference type="ARBA" id="ARBA00010742"/>
    </source>
</evidence>
<dbReference type="Gene3D" id="3.40.190.10">
    <property type="entry name" value="Periplasmic binding protein-like II"/>
    <property type="match status" value="2"/>
</dbReference>
<dbReference type="PANTHER" id="PTHR30024">
    <property type="entry name" value="ALIPHATIC SULFONATES-BINDING PROTEIN-RELATED"/>
    <property type="match status" value="1"/>
</dbReference>
<dbReference type="GO" id="GO:0042597">
    <property type="term" value="C:periplasmic space"/>
    <property type="evidence" value="ECO:0007669"/>
    <property type="project" value="UniProtKB-SubCell"/>
</dbReference>
<dbReference type="InterPro" id="IPR001638">
    <property type="entry name" value="Solute-binding_3/MltF_N"/>
</dbReference>
<dbReference type="SMART" id="SM00062">
    <property type="entry name" value="PBPb"/>
    <property type="match status" value="1"/>
</dbReference>
<dbReference type="Pfam" id="PF13379">
    <property type="entry name" value="NMT1_2"/>
    <property type="match status" value="1"/>
</dbReference>
<dbReference type="EMBL" id="DSTX01000013">
    <property type="protein sequence ID" value="HFK21198.1"/>
    <property type="molecule type" value="Genomic_DNA"/>
</dbReference>
<dbReference type="PANTHER" id="PTHR30024:SF47">
    <property type="entry name" value="TAURINE-BINDING PERIPLASMIC PROTEIN"/>
    <property type="match status" value="1"/>
</dbReference>
<proteinExistence type="inferred from homology"/>
<evidence type="ECO:0000313" key="5">
    <source>
        <dbReference type="EMBL" id="HFK21198.1"/>
    </source>
</evidence>
<keyword evidence="3" id="KW-0732">Signal</keyword>
<feature type="domain" description="Solute-binding protein family 3/N-terminal" evidence="4">
    <location>
        <begin position="30"/>
        <end position="257"/>
    </location>
</feature>
<comment type="similarity">
    <text evidence="2">Belongs to the bacterial solute-binding protein SsuA/TauA family.</text>
</comment>
<dbReference type="SUPFAM" id="SSF53850">
    <property type="entry name" value="Periplasmic binding protein-like II"/>
    <property type="match status" value="1"/>
</dbReference>
<dbReference type="AlphaFoldDB" id="A0A7C3N7T8"/>
<evidence type="ECO:0000259" key="4">
    <source>
        <dbReference type="SMART" id="SM00062"/>
    </source>
</evidence>
<gene>
    <name evidence="5" type="ORF">ENS19_07990</name>
</gene>
<name>A0A7C3N7T8_9CREN</name>
<comment type="subcellular location">
    <subcellularLocation>
        <location evidence="1">Periplasm</location>
    </subcellularLocation>
</comment>